<dbReference type="Proteomes" id="UP000613177">
    <property type="component" value="Unassembled WGS sequence"/>
</dbReference>
<dbReference type="Pfam" id="PF00561">
    <property type="entry name" value="Abhydrolase_1"/>
    <property type="match status" value="1"/>
</dbReference>
<evidence type="ECO:0000256" key="1">
    <source>
        <dbReference type="ARBA" id="ARBA00022801"/>
    </source>
</evidence>
<dbReference type="InterPro" id="IPR000073">
    <property type="entry name" value="AB_hydrolase_1"/>
</dbReference>
<reference evidence="4" key="1">
    <citation type="submission" date="2021-01" db="EMBL/GenBank/DDBJ databases">
        <title>Metabolic potential, ecology and presence of endohyphal bacteria is reflected in genomic diversity of Mucoromycotina.</title>
        <authorList>
            <person name="Muszewska A."/>
            <person name="Okrasinska A."/>
            <person name="Steczkiewicz K."/>
            <person name="Drgas O."/>
            <person name="Orlowska M."/>
            <person name="Perlinska-Lenart U."/>
            <person name="Aleksandrzak-Piekarczyk T."/>
            <person name="Szatraj K."/>
            <person name="Zielenkiewicz U."/>
            <person name="Pilsyk S."/>
            <person name="Malc E."/>
            <person name="Mieczkowski P."/>
            <person name="Kruszewska J.S."/>
            <person name="Biernat P."/>
            <person name="Pawlowska J."/>
        </authorList>
    </citation>
    <scope>NUCLEOTIDE SEQUENCE</scope>
    <source>
        <strain evidence="4">WA0000018081</strain>
    </source>
</reference>
<dbReference type="InterPro" id="IPR000639">
    <property type="entry name" value="Epox_hydrolase-like"/>
</dbReference>
<comment type="similarity">
    <text evidence="2">Belongs to the AB hydrolase superfamily. Epoxide hydrolase family.</text>
</comment>
<proteinExistence type="inferred from homology"/>
<dbReference type="AlphaFoldDB" id="A0A8H7SKP7"/>
<evidence type="ECO:0000259" key="3">
    <source>
        <dbReference type="Pfam" id="PF00561"/>
    </source>
</evidence>
<dbReference type="PRINTS" id="PR00111">
    <property type="entry name" value="ABHYDROLASE"/>
</dbReference>
<name>A0A8H7SKP7_9FUNG</name>
<evidence type="ECO:0000256" key="2">
    <source>
        <dbReference type="ARBA" id="ARBA00038334"/>
    </source>
</evidence>
<dbReference type="InterPro" id="IPR029058">
    <property type="entry name" value="AB_hydrolase_fold"/>
</dbReference>
<feature type="domain" description="AB hydrolase-1" evidence="3">
    <location>
        <begin position="34"/>
        <end position="301"/>
    </location>
</feature>
<dbReference type="PANTHER" id="PTHR43329">
    <property type="entry name" value="EPOXIDE HYDROLASE"/>
    <property type="match status" value="1"/>
</dbReference>
<gene>
    <name evidence="4" type="ORF">INT48_005475</name>
</gene>
<comment type="caution">
    <text evidence="4">The sequence shown here is derived from an EMBL/GenBank/DDBJ whole genome shotgun (WGS) entry which is preliminary data.</text>
</comment>
<dbReference type="GO" id="GO:0016787">
    <property type="term" value="F:hydrolase activity"/>
    <property type="evidence" value="ECO:0007669"/>
    <property type="project" value="UniProtKB-KW"/>
</dbReference>
<accession>A0A8H7SKP7</accession>
<dbReference type="SUPFAM" id="SSF53474">
    <property type="entry name" value="alpha/beta-Hydrolases"/>
    <property type="match status" value="1"/>
</dbReference>
<protein>
    <recommendedName>
        <fullName evidence="3">AB hydrolase-1 domain-containing protein</fullName>
    </recommendedName>
</protein>
<dbReference type="EMBL" id="JAEPRE010000242">
    <property type="protein sequence ID" value="KAG2229813.1"/>
    <property type="molecule type" value="Genomic_DNA"/>
</dbReference>
<keyword evidence="1" id="KW-0378">Hydrolase</keyword>
<keyword evidence="5" id="KW-1185">Reference proteome</keyword>
<organism evidence="4 5">
    <name type="scientific">Thamnidium elegans</name>
    <dbReference type="NCBI Taxonomy" id="101142"/>
    <lineage>
        <taxon>Eukaryota</taxon>
        <taxon>Fungi</taxon>
        <taxon>Fungi incertae sedis</taxon>
        <taxon>Mucoromycota</taxon>
        <taxon>Mucoromycotina</taxon>
        <taxon>Mucoromycetes</taxon>
        <taxon>Mucorales</taxon>
        <taxon>Mucorineae</taxon>
        <taxon>Mucoraceae</taxon>
        <taxon>Thamnidium</taxon>
    </lineage>
</organism>
<dbReference type="Gene3D" id="3.40.50.1820">
    <property type="entry name" value="alpha/beta hydrolase"/>
    <property type="match status" value="1"/>
</dbReference>
<sequence>MLDKYDPSTYNHQYANLNGLRMHYVDENSSSSKALLLVHGWPDLWLGWREQIPFLVNLGYRVIVPTLRGFGETEGPADPSLFGYKNIANDLAALLDHLEVPTVTVIGHDWGGAVTWRFSQFYPERVKALASFCTPYFPPMNVDVTLEQVVQVLPNFQYQLYLSTPEAEKDMDNNMAKFFRLIFRPIADGKSLRDPETGRLAEGREDVTRSEAIPEKVLDYYVEAYTKQGARGGLNWYKQTHNNYVQCKDIDPIIHKPSMMVIAELDKALPPSMAAKMPEYIPGVEMHLVKDSGHWILWEKPEECNAYLKDFLSRVDPVPSKL</sequence>
<dbReference type="PRINTS" id="PR00412">
    <property type="entry name" value="EPOXHYDRLASE"/>
</dbReference>
<evidence type="ECO:0000313" key="4">
    <source>
        <dbReference type="EMBL" id="KAG2229813.1"/>
    </source>
</evidence>
<evidence type="ECO:0000313" key="5">
    <source>
        <dbReference type="Proteomes" id="UP000613177"/>
    </source>
</evidence>
<dbReference type="OrthoDB" id="408373at2759"/>